<dbReference type="PANTHER" id="PTHR36837">
    <property type="entry name" value="POLY(3-HYDROXYALKANOATE) POLYMERASE SUBUNIT PHAC"/>
    <property type="match status" value="1"/>
</dbReference>
<dbReference type="SUPFAM" id="SSF53474">
    <property type="entry name" value="alpha/beta-Hydrolases"/>
    <property type="match status" value="1"/>
</dbReference>
<sequence length="360" mass="40797">MSEAEQLSPEAVAERVRREIDRAMKRNIKGLDFLTAPRQDVGAMAKELVHREGTAMLYRYRPVMDEIYRVPLLIVSPPSNKGYIFDLAPGQSMVEYLLGRGYDVFNLDWAPPRRDEAHLGLGDYVDRFIPDCLATIARITGESEVSLSGYCMGGTLATIHAALHAGNGVRNLVLFATPVDFTHMHLFQKWSDRRHFDLDEVVDKLGIIPPEIMMGAFDLARPANRTAGRMHLWTNMWNDEFVRSYRMFDRWAAETLPVPGEYFREQIRYLMWDNALHEGTLEIGGRKALLSAIKVPILNIIAQHDHVVSLEAARPLRDRTGCTDYHEIVSKGGHVSLVAGPAALRRLWPHIDGWLAERSV</sequence>
<dbReference type="Pfam" id="PF00561">
    <property type="entry name" value="Abhydrolase_1"/>
    <property type="match status" value="1"/>
</dbReference>
<protein>
    <submittedName>
        <fullName evidence="2">Alpha/beta fold hydrolase</fullName>
    </submittedName>
</protein>
<keyword evidence="3" id="KW-1185">Reference proteome</keyword>
<dbReference type="InterPro" id="IPR051321">
    <property type="entry name" value="PHA/PHB_synthase"/>
</dbReference>
<evidence type="ECO:0000313" key="2">
    <source>
        <dbReference type="EMBL" id="MBF9149489.1"/>
    </source>
</evidence>
<dbReference type="InterPro" id="IPR029058">
    <property type="entry name" value="AB_hydrolase_fold"/>
</dbReference>
<keyword evidence="2" id="KW-0378">Hydrolase</keyword>
<dbReference type="InterPro" id="IPR000073">
    <property type="entry name" value="AB_hydrolase_1"/>
</dbReference>
<dbReference type="PANTHER" id="PTHR36837:SF2">
    <property type="entry name" value="POLY(3-HYDROXYALKANOATE) POLYMERASE SUBUNIT PHAC"/>
    <property type="match status" value="1"/>
</dbReference>
<dbReference type="RefSeq" id="WP_196273869.1">
    <property type="nucleotide sequence ID" value="NZ_JADQDC010000001.1"/>
</dbReference>
<evidence type="ECO:0000313" key="3">
    <source>
        <dbReference type="Proteomes" id="UP000600799"/>
    </source>
</evidence>
<comment type="caution">
    <text evidence="2">The sequence shown here is derived from an EMBL/GenBank/DDBJ whole genome shotgun (WGS) entry which is preliminary data.</text>
</comment>
<gene>
    <name evidence="2" type="ORF">I2488_00595</name>
</gene>
<feature type="domain" description="AB hydrolase-1" evidence="1">
    <location>
        <begin position="93"/>
        <end position="338"/>
    </location>
</feature>
<proteinExistence type="predicted"/>
<evidence type="ECO:0000259" key="1">
    <source>
        <dbReference type="Pfam" id="PF00561"/>
    </source>
</evidence>
<dbReference type="GO" id="GO:0016787">
    <property type="term" value="F:hydrolase activity"/>
    <property type="evidence" value="ECO:0007669"/>
    <property type="project" value="UniProtKB-KW"/>
</dbReference>
<dbReference type="Proteomes" id="UP000600799">
    <property type="component" value="Unassembled WGS sequence"/>
</dbReference>
<dbReference type="EMBL" id="JADQDC010000001">
    <property type="protein sequence ID" value="MBF9149489.1"/>
    <property type="molecule type" value="Genomic_DNA"/>
</dbReference>
<name>A0ABS0HB35_9SPHN</name>
<organism evidence="2 3">
    <name type="scientific">Novosphingobium jiangmenense</name>
    <dbReference type="NCBI Taxonomy" id="2791981"/>
    <lineage>
        <taxon>Bacteria</taxon>
        <taxon>Pseudomonadati</taxon>
        <taxon>Pseudomonadota</taxon>
        <taxon>Alphaproteobacteria</taxon>
        <taxon>Sphingomonadales</taxon>
        <taxon>Sphingomonadaceae</taxon>
        <taxon>Novosphingobium</taxon>
    </lineage>
</organism>
<dbReference type="Gene3D" id="3.40.50.1820">
    <property type="entry name" value="alpha/beta hydrolase"/>
    <property type="match status" value="1"/>
</dbReference>
<accession>A0ABS0HB35</accession>
<reference evidence="2 3" key="1">
    <citation type="submission" date="2020-11" db="EMBL/GenBank/DDBJ databases">
        <title>The genome sequence of Novosphingobium sp. 1Y9A.</title>
        <authorList>
            <person name="Liu Y."/>
        </authorList>
    </citation>
    <scope>NUCLEOTIDE SEQUENCE [LARGE SCALE GENOMIC DNA]</scope>
    <source>
        <strain evidence="2 3">1Y9A</strain>
    </source>
</reference>